<sequence length="229" mass="25263">MSTRPREAGGFLSYFATVGACAILVGAGLVHGRITDRWGVPSSVSAAADRLDHLPDVIHGWTSTRREVSDRVLTAAAAANIVDRNFLSPEGDHIQVMIVCGRPGPVTRHPPNVCFTASGLRQASGITTDRFPNEPDRQSMEFARCLFESEEASSRFITQWSFSPNGRDWQMPGNPRMAFAGEGWLYKLYIIASETKDDRVIARRNEFVNQLLAELREVLGRDAVVGETD</sequence>
<protein>
    <submittedName>
        <fullName evidence="3">Exosortase-associated EpsI family protein</fullName>
    </submittedName>
</protein>
<gene>
    <name evidence="3" type="ORF">ENQ76_04640</name>
</gene>
<proteinExistence type="predicted"/>
<accession>A0A7C2JYD2</accession>
<evidence type="ECO:0000256" key="1">
    <source>
        <dbReference type="SAM" id="Phobius"/>
    </source>
</evidence>
<evidence type="ECO:0000259" key="2">
    <source>
        <dbReference type="Pfam" id="PF11984"/>
    </source>
</evidence>
<dbReference type="Pfam" id="PF11984">
    <property type="entry name" value="DUF3485"/>
    <property type="match status" value="1"/>
</dbReference>
<feature type="transmembrane region" description="Helical" evidence="1">
    <location>
        <begin position="12"/>
        <end position="30"/>
    </location>
</feature>
<dbReference type="EMBL" id="DSOK01000139">
    <property type="protein sequence ID" value="HEN14742.1"/>
    <property type="molecule type" value="Genomic_DNA"/>
</dbReference>
<comment type="caution">
    <text evidence="3">The sequence shown here is derived from an EMBL/GenBank/DDBJ whole genome shotgun (WGS) entry which is preliminary data.</text>
</comment>
<reference evidence="3" key="1">
    <citation type="journal article" date="2020" name="mSystems">
        <title>Genome- and Community-Level Interaction Insights into Carbon Utilization and Element Cycling Functions of Hydrothermarchaeota in Hydrothermal Sediment.</title>
        <authorList>
            <person name="Zhou Z."/>
            <person name="Liu Y."/>
            <person name="Xu W."/>
            <person name="Pan J."/>
            <person name="Luo Z.H."/>
            <person name="Li M."/>
        </authorList>
    </citation>
    <scope>NUCLEOTIDE SEQUENCE [LARGE SCALE GENOMIC DNA]</scope>
    <source>
        <strain evidence="3">SpSt-339</strain>
    </source>
</reference>
<keyword evidence="1" id="KW-0472">Membrane</keyword>
<feature type="domain" description="Methanolan biosynthesis EpsI" evidence="2">
    <location>
        <begin position="23"/>
        <end position="161"/>
    </location>
</feature>
<dbReference type="PROSITE" id="PS51257">
    <property type="entry name" value="PROKAR_LIPOPROTEIN"/>
    <property type="match status" value="1"/>
</dbReference>
<keyword evidence="1" id="KW-1133">Transmembrane helix</keyword>
<name>A0A7C2JYD2_9PLAN</name>
<keyword evidence="1" id="KW-0812">Transmembrane</keyword>
<dbReference type="AlphaFoldDB" id="A0A7C2JYD2"/>
<dbReference type="InterPro" id="IPR014263">
    <property type="entry name" value="Methanolan_biosynth_EpsI"/>
</dbReference>
<evidence type="ECO:0000313" key="3">
    <source>
        <dbReference type="EMBL" id="HEN14742.1"/>
    </source>
</evidence>
<organism evidence="3">
    <name type="scientific">Schlesneria paludicola</name>
    <dbReference type="NCBI Taxonomy" id="360056"/>
    <lineage>
        <taxon>Bacteria</taxon>
        <taxon>Pseudomonadati</taxon>
        <taxon>Planctomycetota</taxon>
        <taxon>Planctomycetia</taxon>
        <taxon>Planctomycetales</taxon>
        <taxon>Planctomycetaceae</taxon>
        <taxon>Schlesneria</taxon>
    </lineage>
</organism>